<reference evidence="7 8" key="1">
    <citation type="journal article" date="2016" name="Front. Microbiol.">
        <title>Comprehensive Phylogenetic Analysis of Bovine Non-aureus Staphylococci Species Based on Whole-Genome Sequencing.</title>
        <authorList>
            <person name="Naushad S."/>
            <person name="Barkema H.W."/>
            <person name="Luby C."/>
            <person name="Condas L.A."/>
            <person name="Nobrega D.B."/>
            <person name="Carson D.A."/>
            <person name="De Buck J."/>
        </authorList>
    </citation>
    <scope>NUCLEOTIDE SEQUENCE [LARGE SCALE GENOMIC DNA]</scope>
    <source>
        <strain evidence="7 8">SNUC 505</strain>
    </source>
</reference>
<comment type="similarity">
    <text evidence="4">Belongs to the IsaB family.</text>
</comment>
<keyword evidence="2" id="KW-0964">Secreted</keyword>
<dbReference type="NCBIfam" id="NF047686">
    <property type="entry name" value="IsaB_fam"/>
    <property type="match status" value="1"/>
</dbReference>
<evidence type="ECO:0000313" key="7">
    <source>
        <dbReference type="EMBL" id="PTG13641.1"/>
    </source>
</evidence>
<evidence type="ECO:0000313" key="8">
    <source>
        <dbReference type="Proteomes" id="UP000242704"/>
    </source>
</evidence>
<accession>A0AAE5SYN9</accession>
<dbReference type="EMBL" id="PZBZ01000034">
    <property type="protein sequence ID" value="PTG13641.1"/>
    <property type="molecule type" value="Genomic_DNA"/>
</dbReference>
<evidence type="ECO:0000256" key="4">
    <source>
        <dbReference type="ARBA" id="ARBA00093777"/>
    </source>
</evidence>
<gene>
    <name evidence="7" type="ORF">BU653_07255</name>
</gene>
<evidence type="ECO:0000256" key="6">
    <source>
        <dbReference type="SAM" id="SignalP"/>
    </source>
</evidence>
<comment type="caution">
    <text evidence="7">The sequence shown here is derived from an EMBL/GenBank/DDBJ whole genome shotgun (WGS) entry which is preliminary data.</text>
</comment>
<dbReference type="InterPro" id="IPR058086">
    <property type="entry name" value="IsaB"/>
</dbReference>
<sequence length="161" mass="17773">MKKFSKVLLATTLATGTLLGTQAIAPVATTNATTTPWYVYNGQTQYGGAFFLNSHFKNAVQHRGLSFNGYKISAPFNLKNIKYQKVNDQSIAVVSGKTASSITFPVSKGTSIEKVKATYGKPTKVFESEQGTVYRYQYKNATLEFTEAYHQVTMITVFNGR</sequence>
<evidence type="ECO:0000256" key="2">
    <source>
        <dbReference type="ARBA" id="ARBA00022525"/>
    </source>
</evidence>
<name>A0AAE5SYN9_STACR</name>
<comment type="subcellular location">
    <subcellularLocation>
        <location evidence="1">Secreted</location>
    </subcellularLocation>
</comment>
<keyword evidence="3 6" id="KW-0732">Signal</keyword>
<protein>
    <recommendedName>
        <fullName evidence="5">Immunodominant staphylococcal antigen B</fullName>
    </recommendedName>
</protein>
<evidence type="ECO:0000256" key="3">
    <source>
        <dbReference type="ARBA" id="ARBA00022729"/>
    </source>
</evidence>
<feature type="signal peptide" evidence="6">
    <location>
        <begin position="1"/>
        <end position="25"/>
    </location>
</feature>
<dbReference type="Proteomes" id="UP000242704">
    <property type="component" value="Unassembled WGS sequence"/>
</dbReference>
<proteinExistence type="inferred from homology"/>
<dbReference type="RefSeq" id="WP_107360688.1">
    <property type="nucleotide sequence ID" value="NZ_JAHSUP010000005.1"/>
</dbReference>
<dbReference type="AlphaFoldDB" id="A0AAE5SYN9"/>
<evidence type="ECO:0000256" key="1">
    <source>
        <dbReference type="ARBA" id="ARBA00004613"/>
    </source>
</evidence>
<organism evidence="7 8">
    <name type="scientific">Staphylococcus chromogenes</name>
    <name type="common">Staphylococcus hyicus subsp. chromogenes</name>
    <dbReference type="NCBI Taxonomy" id="46126"/>
    <lineage>
        <taxon>Bacteria</taxon>
        <taxon>Bacillati</taxon>
        <taxon>Bacillota</taxon>
        <taxon>Bacilli</taxon>
        <taxon>Bacillales</taxon>
        <taxon>Staphylococcaceae</taxon>
        <taxon>Staphylococcus</taxon>
    </lineage>
</organism>
<feature type="chain" id="PRO_5042270789" description="Immunodominant staphylococcal antigen B" evidence="6">
    <location>
        <begin position="26"/>
        <end position="161"/>
    </location>
</feature>
<evidence type="ECO:0000256" key="5">
    <source>
        <dbReference type="ARBA" id="ARBA00093792"/>
    </source>
</evidence>